<keyword evidence="1" id="KW-0812">Transmembrane</keyword>
<protein>
    <submittedName>
        <fullName evidence="2">Uncharacterized protein</fullName>
    </submittedName>
</protein>
<proteinExistence type="predicted"/>
<dbReference type="EMBL" id="JN258408">
    <property type="protein sequence ID" value="AEQ33301.1"/>
    <property type="molecule type" value="Genomic_DNA"/>
</dbReference>
<keyword evidence="1" id="KW-1133">Transmembrane helix</keyword>
<evidence type="ECO:0000313" key="3">
    <source>
        <dbReference type="Proteomes" id="UP000202558"/>
    </source>
</evidence>
<organism evidence="2 3">
    <name type="scientific">Megavirus chiliensis</name>
    <dbReference type="NCBI Taxonomy" id="1094892"/>
    <lineage>
        <taxon>Viruses</taxon>
        <taxon>Varidnaviria</taxon>
        <taxon>Bamfordvirae</taxon>
        <taxon>Nucleocytoviricota</taxon>
        <taxon>Megaviricetes</taxon>
        <taxon>Imitervirales</taxon>
        <taxon>Mimiviridae</taxon>
        <taxon>Megamimivirinae</taxon>
        <taxon>Megavirus</taxon>
        <taxon>Megavirus chilense</taxon>
    </lineage>
</organism>
<name>G5CQK4_9VIRU</name>
<sequence length="150" mass="18068">MSIYYFYYLLNGYSILEINYFFVAENKSKAKNKLKNYLDKNEMMLNELINKYVSDNFDSRNNLENINYSKINKLKIKMFNLILNDIYEKINNVSKSEHKFIGHARLEYDTGTGNTDYNYFNNNHNSSYSEEHKTEKNLAKMWNKFKKNNK</sequence>
<accession>G5CQK4</accession>
<keyword evidence="1" id="KW-0472">Membrane</keyword>
<evidence type="ECO:0000256" key="1">
    <source>
        <dbReference type="SAM" id="Phobius"/>
    </source>
</evidence>
<dbReference type="Proteomes" id="UP000202558">
    <property type="component" value="Segment"/>
</dbReference>
<dbReference type="KEGG" id="vg:11257327"/>
<gene>
    <name evidence="2" type="primary">mchi_35</name>
</gene>
<feature type="transmembrane region" description="Helical" evidence="1">
    <location>
        <begin position="6"/>
        <end position="23"/>
    </location>
</feature>
<keyword evidence="3" id="KW-1185">Reference proteome</keyword>
<evidence type="ECO:0000313" key="2">
    <source>
        <dbReference type="EMBL" id="AEQ33301.1"/>
    </source>
</evidence>
<reference evidence="2 3" key="1">
    <citation type="journal article" date="2011" name="Proc. Natl. Acad. Sci. U.S.A.">
        <title>Distant Mimivirus relative with a larger genome highlights the fundamental features of Megaviridae.</title>
        <authorList>
            <person name="Arslan D."/>
            <person name="Legendre M."/>
            <person name="Seltzer V."/>
            <person name="Abergel C."/>
            <person name="Claverie J.M."/>
        </authorList>
    </citation>
    <scope>NUCLEOTIDE SEQUENCE [LARGE SCALE GENOMIC DNA]</scope>
    <source>
        <strain evidence="2">Claverie Las Cruses</strain>
    </source>
</reference>